<dbReference type="EC" id="3.4.22.-" evidence="5"/>
<keyword evidence="2" id="KW-0812">Transmembrane</keyword>
<accession>A0A110AZS4</accession>
<dbReference type="InterPro" id="IPR005074">
    <property type="entry name" value="Peptidase_C39"/>
</dbReference>
<dbReference type="GO" id="GO:0005886">
    <property type="term" value="C:plasma membrane"/>
    <property type="evidence" value="ECO:0007669"/>
    <property type="project" value="UniProtKB-SubCell"/>
</dbReference>
<dbReference type="GO" id="GO:0008233">
    <property type="term" value="F:peptidase activity"/>
    <property type="evidence" value="ECO:0007669"/>
    <property type="project" value="InterPro"/>
</dbReference>
<evidence type="ECO:0000256" key="3">
    <source>
        <dbReference type="ARBA" id="ARBA00022989"/>
    </source>
</evidence>
<comment type="subcellular location">
    <subcellularLocation>
        <location evidence="1">Cell membrane</location>
        <topology evidence="1">Multi-pass membrane protein</topology>
    </subcellularLocation>
</comment>
<dbReference type="InterPro" id="IPR011527">
    <property type="entry name" value="ABC1_TM_dom"/>
</dbReference>
<dbReference type="GO" id="GO:0005524">
    <property type="term" value="F:ATP binding"/>
    <property type="evidence" value="ECO:0007669"/>
    <property type="project" value="UniProtKB-KW"/>
</dbReference>
<keyword evidence="5" id="KW-0067">ATP-binding</keyword>
<dbReference type="GO" id="GO:0006508">
    <property type="term" value="P:proteolysis"/>
    <property type="evidence" value="ECO:0007669"/>
    <property type="project" value="InterPro"/>
</dbReference>
<dbReference type="AlphaFoldDB" id="A0A110AZS4"/>
<name>A0A110AZS4_9SPHI</name>
<dbReference type="Proteomes" id="UP000218263">
    <property type="component" value="Chromosome"/>
</dbReference>
<dbReference type="InterPro" id="IPR036640">
    <property type="entry name" value="ABC1_TM_sf"/>
</dbReference>
<keyword evidence="3" id="KW-1133">Transmembrane helix</keyword>
<evidence type="ECO:0000256" key="1">
    <source>
        <dbReference type="ARBA" id="ARBA00004651"/>
    </source>
</evidence>
<dbReference type="PROSITE" id="PS50990">
    <property type="entry name" value="PEPTIDASE_C39"/>
    <property type="match status" value="1"/>
</dbReference>
<evidence type="ECO:0000313" key="6">
    <source>
        <dbReference type="Proteomes" id="UP000218263"/>
    </source>
</evidence>
<evidence type="ECO:0000313" key="5">
    <source>
        <dbReference type="EMBL" id="BAU51943.1"/>
    </source>
</evidence>
<evidence type="ECO:0000256" key="4">
    <source>
        <dbReference type="ARBA" id="ARBA00023136"/>
    </source>
</evidence>
<protein>
    <submittedName>
        <fullName evidence="5">Lactococcin-G-processing and transport ATP-binding protein LagD</fullName>
        <ecNumber evidence="5">3.4.22.-</ecNumber>
    </submittedName>
</protein>
<dbReference type="EMBL" id="AP017313">
    <property type="protein sequence ID" value="BAU51943.1"/>
    <property type="molecule type" value="Genomic_DNA"/>
</dbReference>
<organism evidence="5 6">
    <name type="scientific">Mucilaginibacter gotjawali</name>
    <dbReference type="NCBI Taxonomy" id="1550579"/>
    <lineage>
        <taxon>Bacteria</taxon>
        <taxon>Pseudomonadati</taxon>
        <taxon>Bacteroidota</taxon>
        <taxon>Sphingobacteriia</taxon>
        <taxon>Sphingobacteriales</taxon>
        <taxon>Sphingobacteriaceae</taxon>
        <taxon>Mucilaginibacter</taxon>
    </lineage>
</organism>
<dbReference type="KEGG" id="mgot:MgSA37_00092"/>
<keyword evidence="5" id="KW-0378">Hydrolase</keyword>
<sequence>MKNLNSIRNTFVRQSAQSDCGLACLAMVLIYSGRKNDAASLLMESRVPENGLSLLEMRRLAERFGLTARCVSMDVATLRRTSCPSILHIIDETGDPHFMVCYGGLKKGRSWQYFVADPARKMHFISEDDLTAAWKSNAALYFEDILFKGLPCRERAWMPLLTIRSFPKGLWFSIPFLNVCITLLGIALSWVLQRGIEDSLTGKKQSLVIAVLLLLLIITIFKSMIAYIKQRVLIKLNNAVNEQYLTSYIRKIVYKQDLPQAGVNNRTLKIHLTDIQKIQNAVSGFASVMLSEGVLILLVLSGVIYTEPVAGLINAGYLIAMLIVAAKNSPEIAYQTACLNEMSGRAENQLSDELKGLFGKMNPESRLMHHHRNHHQYLSSARQVATRISRYNLFYECTGALNVLIVFSVCIFKMEKMEMSYGILMILVISSYFIAVLIQKICNAIVVITEGADASRQFSLNCTQKQH</sequence>
<reference evidence="5 6" key="1">
    <citation type="submission" date="2015-12" db="EMBL/GenBank/DDBJ databases">
        <title>Genome sequence of Mucilaginibacter gotjawali.</title>
        <authorList>
            <person name="Lee J.S."/>
            <person name="Lee K.C."/>
            <person name="Kim K.K."/>
            <person name="Lee B.W."/>
        </authorList>
    </citation>
    <scope>NUCLEOTIDE SEQUENCE [LARGE SCALE GENOMIC DNA]</scope>
    <source>
        <strain evidence="5 6">SA3-7</strain>
    </source>
</reference>
<dbReference type="PROSITE" id="PS50929">
    <property type="entry name" value="ABC_TM1F"/>
    <property type="match status" value="1"/>
</dbReference>
<dbReference type="OrthoDB" id="792861at2"/>
<gene>
    <name evidence="5" type="primary">lagD_1</name>
    <name evidence="5" type="ORF">MgSA37_00092</name>
</gene>
<proteinExistence type="predicted"/>
<dbReference type="RefSeq" id="WP_096349318.1">
    <property type="nucleotide sequence ID" value="NZ_AP017313.1"/>
</dbReference>
<dbReference type="Gene3D" id="3.90.70.10">
    <property type="entry name" value="Cysteine proteinases"/>
    <property type="match status" value="1"/>
</dbReference>
<keyword evidence="4" id="KW-0472">Membrane</keyword>
<evidence type="ECO:0000256" key="2">
    <source>
        <dbReference type="ARBA" id="ARBA00022692"/>
    </source>
</evidence>
<keyword evidence="5" id="KW-0547">Nucleotide-binding</keyword>
<keyword evidence="6" id="KW-1185">Reference proteome</keyword>
<dbReference type="SUPFAM" id="SSF90123">
    <property type="entry name" value="ABC transporter transmembrane region"/>
    <property type="match status" value="1"/>
</dbReference>
<dbReference type="Pfam" id="PF03412">
    <property type="entry name" value="Peptidase_C39"/>
    <property type="match status" value="1"/>
</dbReference>
<dbReference type="Gene3D" id="1.20.1560.10">
    <property type="entry name" value="ABC transporter type 1, transmembrane domain"/>
    <property type="match status" value="1"/>
</dbReference>
<dbReference type="GO" id="GO:0140359">
    <property type="term" value="F:ABC-type transporter activity"/>
    <property type="evidence" value="ECO:0007669"/>
    <property type="project" value="InterPro"/>
</dbReference>